<keyword evidence="2" id="KW-1185">Reference proteome</keyword>
<dbReference type="InterPro" id="IPR036179">
    <property type="entry name" value="Ig-like_dom_sf"/>
</dbReference>
<dbReference type="EMBL" id="UZAH01025441">
    <property type="protein sequence ID" value="VDO63964.1"/>
    <property type="molecule type" value="Genomic_DNA"/>
</dbReference>
<dbReference type="InterPro" id="IPR013783">
    <property type="entry name" value="Ig-like_fold"/>
</dbReference>
<accession>A0A183FFH1</accession>
<sequence>MCFRQLFSNGSLSIHDVVQSDTGSYRCVVHVTSNDGFTWTYMSRRSVISMPDLPKFDVQPSDRTVGKGQPVVFQCITVSRAAAKVIRMNQAGNG</sequence>
<evidence type="ECO:0000313" key="1">
    <source>
        <dbReference type="EMBL" id="VDO63964.1"/>
    </source>
</evidence>
<accession>A0A3P7Y086</accession>
<dbReference type="OrthoDB" id="6244905at2759"/>
<evidence type="ECO:0000313" key="2">
    <source>
        <dbReference type="Proteomes" id="UP000050761"/>
    </source>
</evidence>
<name>A0A183FFH1_HELPZ</name>
<protein>
    <submittedName>
        <fullName evidence="3">Ig-like domain-containing protein</fullName>
    </submittedName>
</protein>
<evidence type="ECO:0000313" key="3">
    <source>
        <dbReference type="WBParaSite" id="HPBE_0000526601-mRNA-1"/>
    </source>
</evidence>
<reference evidence="3" key="2">
    <citation type="submission" date="2019-09" db="UniProtKB">
        <authorList>
            <consortium name="WormBaseParasite"/>
        </authorList>
    </citation>
    <scope>IDENTIFICATION</scope>
</reference>
<dbReference type="AlphaFoldDB" id="A0A183FFH1"/>
<proteinExistence type="predicted"/>
<dbReference type="Proteomes" id="UP000050761">
    <property type="component" value="Unassembled WGS sequence"/>
</dbReference>
<organism evidence="2 3">
    <name type="scientific">Heligmosomoides polygyrus</name>
    <name type="common">Parasitic roundworm</name>
    <dbReference type="NCBI Taxonomy" id="6339"/>
    <lineage>
        <taxon>Eukaryota</taxon>
        <taxon>Metazoa</taxon>
        <taxon>Ecdysozoa</taxon>
        <taxon>Nematoda</taxon>
        <taxon>Chromadorea</taxon>
        <taxon>Rhabditida</taxon>
        <taxon>Rhabditina</taxon>
        <taxon>Rhabditomorpha</taxon>
        <taxon>Strongyloidea</taxon>
        <taxon>Heligmosomidae</taxon>
        <taxon>Heligmosomoides</taxon>
    </lineage>
</organism>
<gene>
    <name evidence="1" type="ORF">HPBE_LOCUS5267</name>
</gene>
<dbReference type="Gene3D" id="2.60.40.10">
    <property type="entry name" value="Immunoglobulins"/>
    <property type="match status" value="1"/>
</dbReference>
<dbReference type="WBParaSite" id="HPBE_0000526601-mRNA-1">
    <property type="protein sequence ID" value="HPBE_0000526601-mRNA-1"/>
    <property type="gene ID" value="HPBE_0000526601"/>
</dbReference>
<dbReference type="SUPFAM" id="SSF48726">
    <property type="entry name" value="Immunoglobulin"/>
    <property type="match status" value="1"/>
</dbReference>
<reference evidence="1 2" key="1">
    <citation type="submission" date="2018-11" db="EMBL/GenBank/DDBJ databases">
        <authorList>
            <consortium name="Pathogen Informatics"/>
        </authorList>
    </citation>
    <scope>NUCLEOTIDE SEQUENCE [LARGE SCALE GENOMIC DNA]</scope>
</reference>